<dbReference type="Proteomes" id="UP000799439">
    <property type="component" value="Unassembled WGS sequence"/>
</dbReference>
<name>A0A9P4IVS9_9PEZI</name>
<dbReference type="AlphaFoldDB" id="A0A9P4IVS9"/>
<evidence type="ECO:0000313" key="1">
    <source>
        <dbReference type="EMBL" id="KAF2148660.1"/>
    </source>
</evidence>
<reference evidence="1" key="1">
    <citation type="journal article" date="2020" name="Stud. Mycol.">
        <title>101 Dothideomycetes genomes: a test case for predicting lifestyles and emergence of pathogens.</title>
        <authorList>
            <person name="Haridas S."/>
            <person name="Albert R."/>
            <person name="Binder M."/>
            <person name="Bloem J."/>
            <person name="Labutti K."/>
            <person name="Salamov A."/>
            <person name="Andreopoulos B."/>
            <person name="Baker S."/>
            <person name="Barry K."/>
            <person name="Bills G."/>
            <person name="Bluhm B."/>
            <person name="Cannon C."/>
            <person name="Castanera R."/>
            <person name="Culley D."/>
            <person name="Daum C."/>
            <person name="Ezra D."/>
            <person name="Gonzalez J."/>
            <person name="Henrissat B."/>
            <person name="Kuo A."/>
            <person name="Liang C."/>
            <person name="Lipzen A."/>
            <person name="Lutzoni F."/>
            <person name="Magnuson J."/>
            <person name="Mondo S."/>
            <person name="Nolan M."/>
            <person name="Ohm R."/>
            <person name="Pangilinan J."/>
            <person name="Park H.-J."/>
            <person name="Ramirez L."/>
            <person name="Alfaro M."/>
            <person name="Sun H."/>
            <person name="Tritt A."/>
            <person name="Yoshinaga Y."/>
            <person name="Zwiers L.-H."/>
            <person name="Turgeon B."/>
            <person name="Goodwin S."/>
            <person name="Spatafora J."/>
            <person name="Crous P."/>
            <person name="Grigoriev I."/>
        </authorList>
    </citation>
    <scope>NUCLEOTIDE SEQUENCE</scope>
    <source>
        <strain evidence="1">CBS 260.36</strain>
    </source>
</reference>
<evidence type="ECO:0008006" key="3">
    <source>
        <dbReference type="Google" id="ProtNLM"/>
    </source>
</evidence>
<evidence type="ECO:0000313" key="2">
    <source>
        <dbReference type="Proteomes" id="UP000799439"/>
    </source>
</evidence>
<protein>
    <recommendedName>
        <fullName evidence="3">F-box domain-containing protein</fullName>
    </recommendedName>
</protein>
<sequence length="55" mass="6357">MALSPLSHELFLQIVIPFENDKHTLFQVLRVSQAWYHAGSDFLWKLPHIPAMLGI</sequence>
<organism evidence="1 2">
    <name type="scientific">Myriangium duriaei CBS 260.36</name>
    <dbReference type="NCBI Taxonomy" id="1168546"/>
    <lineage>
        <taxon>Eukaryota</taxon>
        <taxon>Fungi</taxon>
        <taxon>Dikarya</taxon>
        <taxon>Ascomycota</taxon>
        <taxon>Pezizomycotina</taxon>
        <taxon>Dothideomycetes</taxon>
        <taxon>Dothideomycetidae</taxon>
        <taxon>Myriangiales</taxon>
        <taxon>Myriangiaceae</taxon>
        <taxon>Myriangium</taxon>
    </lineage>
</organism>
<accession>A0A9P4IVS9</accession>
<proteinExistence type="predicted"/>
<feature type="non-terminal residue" evidence="1">
    <location>
        <position position="55"/>
    </location>
</feature>
<dbReference type="EMBL" id="ML996092">
    <property type="protein sequence ID" value="KAF2148660.1"/>
    <property type="molecule type" value="Genomic_DNA"/>
</dbReference>
<comment type="caution">
    <text evidence="1">The sequence shown here is derived from an EMBL/GenBank/DDBJ whole genome shotgun (WGS) entry which is preliminary data.</text>
</comment>
<keyword evidence="2" id="KW-1185">Reference proteome</keyword>
<gene>
    <name evidence="1" type="ORF">K461DRAFT_282128</name>
</gene>